<feature type="domain" description="THIF-type NAD/FAD binding fold" evidence="2">
    <location>
        <begin position="7"/>
        <end position="245"/>
    </location>
</feature>
<dbReference type="InterPro" id="IPR000594">
    <property type="entry name" value="ThiF_NAD_FAD-bd"/>
</dbReference>
<evidence type="ECO:0000313" key="6">
    <source>
        <dbReference type="Proteomes" id="UP000319578"/>
    </source>
</evidence>
<dbReference type="SUPFAM" id="SSF69572">
    <property type="entry name" value="Activating enzymes of the ubiquitin-like proteins"/>
    <property type="match status" value="1"/>
</dbReference>
<dbReference type="Proteomes" id="UP000036834">
    <property type="component" value="Unassembled WGS sequence"/>
</dbReference>
<evidence type="ECO:0000313" key="3">
    <source>
        <dbReference type="EMBL" id="GED69513.1"/>
    </source>
</evidence>
<protein>
    <submittedName>
        <fullName evidence="3">Molybdopterin biosynthesis protein MoeB</fullName>
    </submittedName>
    <submittedName>
        <fullName evidence="4">Thiamine biosynthesis protein ThiF</fullName>
    </submittedName>
</protein>
<reference evidence="5" key="1">
    <citation type="submission" date="2015-07" db="EMBL/GenBank/DDBJ databases">
        <title>Genome sequencing project for genomic taxonomy and phylogenomics of Bacillus-like bacteria.</title>
        <authorList>
            <person name="Liu B."/>
            <person name="Wang J."/>
            <person name="Zhu Y."/>
            <person name="Liu G."/>
            <person name="Chen Q."/>
            <person name="Chen Z."/>
            <person name="Lan J."/>
            <person name="Che J."/>
            <person name="Ge C."/>
            <person name="Shi H."/>
            <person name="Pan Z."/>
            <person name="Liu X."/>
        </authorList>
    </citation>
    <scope>NUCLEOTIDE SEQUENCE [LARGE SCALE GENOMIC DNA]</scope>
    <source>
        <strain evidence="5">DSM 9887</strain>
    </source>
</reference>
<dbReference type="GO" id="GO:0004792">
    <property type="term" value="F:thiosulfate-cyanide sulfurtransferase activity"/>
    <property type="evidence" value="ECO:0007669"/>
    <property type="project" value="TreeGrafter"/>
</dbReference>
<gene>
    <name evidence="4" type="ORF">ADS79_06860</name>
    <name evidence="3" type="ORF">BRE01_32150</name>
</gene>
<dbReference type="Proteomes" id="UP000319578">
    <property type="component" value="Unassembled WGS sequence"/>
</dbReference>
<name>A0A0K9YY88_9BACL</name>
<organism evidence="4 5">
    <name type="scientific">Brevibacillus reuszeri</name>
    <dbReference type="NCBI Taxonomy" id="54915"/>
    <lineage>
        <taxon>Bacteria</taxon>
        <taxon>Bacillati</taxon>
        <taxon>Bacillota</taxon>
        <taxon>Bacilli</taxon>
        <taxon>Bacillales</taxon>
        <taxon>Paenibacillaceae</taxon>
        <taxon>Brevibacillus</taxon>
    </lineage>
</organism>
<dbReference type="InterPro" id="IPR035985">
    <property type="entry name" value="Ubiquitin-activating_enz"/>
</dbReference>
<evidence type="ECO:0000313" key="4">
    <source>
        <dbReference type="EMBL" id="KNB73654.1"/>
    </source>
</evidence>
<dbReference type="GO" id="GO:0008641">
    <property type="term" value="F:ubiquitin-like modifier activating enzyme activity"/>
    <property type="evidence" value="ECO:0007669"/>
    <property type="project" value="InterPro"/>
</dbReference>
<comment type="caution">
    <text evidence="4">The sequence shown here is derived from an EMBL/GenBank/DDBJ whole genome shotgun (WGS) entry which is preliminary data.</text>
</comment>
<dbReference type="STRING" id="54915.ADS79_06860"/>
<reference evidence="3 6" key="3">
    <citation type="submission" date="2019-06" db="EMBL/GenBank/DDBJ databases">
        <title>Whole genome shotgun sequence of Brevibacillus reuszeri NBRC 15719.</title>
        <authorList>
            <person name="Hosoyama A."/>
            <person name="Uohara A."/>
            <person name="Ohji S."/>
            <person name="Ichikawa N."/>
        </authorList>
    </citation>
    <scope>NUCLEOTIDE SEQUENCE [LARGE SCALE GENOMIC DNA]</scope>
    <source>
        <strain evidence="3 6">NBRC 15719</strain>
    </source>
</reference>
<dbReference type="PANTHER" id="PTHR10953">
    <property type="entry name" value="UBIQUITIN-ACTIVATING ENZYME E1"/>
    <property type="match status" value="1"/>
</dbReference>
<dbReference type="InterPro" id="IPR045886">
    <property type="entry name" value="ThiF/MoeB/HesA"/>
</dbReference>
<dbReference type="Pfam" id="PF00899">
    <property type="entry name" value="ThiF"/>
    <property type="match status" value="1"/>
</dbReference>
<dbReference type="EMBL" id="BJON01000013">
    <property type="protein sequence ID" value="GED69513.1"/>
    <property type="molecule type" value="Genomic_DNA"/>
</dbReference>
<dbReference type="RefSeq" id="WP_049737661.1">
    <property type="nucleotide sequence ID" value="NZ_BJON01000013.1"/>
</dbReference>
<reference evidence="4" key="2">
    <citation type="submission" date="2015-07" db="EMBL/GenBank/DDBJ databases">
        <title>MeaNS - Measles Nucleotide Surveillance Program.</title>
        <authorList>
            <person name="Tran T."/>
            <person name="Druce J."/>
        </authorList>
    </citation>
    <scope>NUCLEOTIDE SEQUENCE</scope>
    <source>
        <strain evidence="4">DSM 9887</strain>
    </source>
</reference>
<dbReference type="CDD" id="cd00757">
    <property type="entry name" value="ThiF_MoeB_HesA_family"/>
    <property type="match status" value="1"/>
</dbReference>
<dbReference type="PATRIC" id="fig|54915.3.peg.6801"/>
<accession>A0A0K9YY88</accession>
<proteinExistence type="inferred from homology"/>
<dbReference type="GO" id="GO:0016779">
    <property type="term" value="F:nucleotidyltransferase activity"/>
    <property type="evidence" value="ECO:0007669"/>
    <property type="project" value="TreeGrafter"/>
</dbReference>
<evidence type="ECO:0000259" key="2">
    <source>
        <dbReference type="Pfam" id="PF00899"/>
    </source>
</evidence>
<dbReference type="EMBL" id="LGIQ01000005">
    <property type="protein sequence ID" value="KNB73654.1"/>
    <property type="molecule type" value="Genomic_DNA"/>
</dbReference>
<dbReference type="PANTHER" id="PTHR10953:SF102">
    <property type="entry name" value="ADENYLYLTRANSFERASE AND SULFURTRANSFERASE MOCS3"/>
    <property type="match status" value="1"/>
</dbReference>
<evidence type="ECO:0000313" key="5">
    <source>
        <dbReference type="Proteomes" id="UP000036834"/>
    </source>
</evidence>
<comment type="similarity">
    <text evidence="1">Belongs to the HesA/MoeB/ThiF family.</text>
</comment>
<keyword evidence="6" id="KW-1185">Reference proteome</keyword>
<dbReference type="Gene3D" id="3.40.50.720">
    <property type="entry name" value="NAD(P)-binding Rossmann-like Domain"/>
    <property type="match status" value="1"/>
</dbReference>
<dbReference type="GO" id="GO:0008146">
    <property type="term" value="F:sulfotransferase activity"/>
    <property type="evidence" value="ECO:0007669"/>
    <property type="project" value="TreeGrafter"/>
</dbReference>
<sequence>MDFSSRYSRQTRFAPIGEHGQALLAQKKVAIVGAGALGTVLANHMVRAGVGYVRIIDRDFVEESNLQRQMLYDEEDAQQHLPKAMAAATKLTAINSSVIVEGIVADVHAGNAEALLADADVILDGSDNFQIRYIMNDVAVKYHIPWVYGGAVSSRGMFAVIRPGATPCFRCLFPHAPTGRGETCDTVGVIGPLVYVIASYQATEALKLLLGAMDQLNPHLEQIDLWQNDFDSLPIRHGKNPSCPACGRQQFDYLDLHETEAEEFVTLCGRDTVQITPTKPYTVDFSVLAQRFCALGKVEQNRFLLRFHVDGYTLVFFADGRVLVQGTHDTAIARSLYAKYVGH</sequence>
<dbReference type="AlphaFoldDB" id="A0A0K9YY88"/>
<dbReference type="GO" id="GO:0005829">
    <property type="term" value="C:cytosol"/>
    <property type="evidence" value="ECO:0007669"/>
    <property type="project" value="TreeGrafter"/>
</dbReference>
<dbReference type="OrthoDB" id="9804286at2"/>
<evidence type="ECO:0000256" key="1">
    <source>
        <dbReference type="ARBA" id="ARBA00009919"/>
    </source>
</evidence>
<dbReference type="FunFam" id="3.40.50.720:FF:000080">
    <property type="entry name" value="Thiazole biosynthesis adenylyltransferase ThiF"/>
    <property type="match status" value="1"/>
</dbReference>